<evidence type="ECO:0000313" key="1">
    <source>
        <dbReference type="EMBL" id="KDB52933.1"/>
    </source>
</evidence>
<reference evidence="1 2" key="1">
    <citation type="journal article" date="2014" name="FEMS Microbiol. Ecol.">
        <title>Sphaerotilus natans encrusted with nanoball-shaped Fe(III) oxide minerals formed by nitrate-reducing mixotrophic Fe(II) oxidation.</title>
        <authorList>
            <person name="Park S."/>
            <person name="Kim D.H."/>
            <person name="Lee J.H."/>
            <person name="Hur H.G."/>
        </authorList>
    </citation>
    <scope>NUCLEOTIDE SEQUENCE [LARGE SCALE GENOMIC DNA]</scope>
    <source>
        <strain evidence="1 2">DSM 6575</strain>
    </source>
</reference>
<sequence>MFDQTVPTLTHDLPPEVLAIVNDDAASAWLKKNLWHSILHRDPVDAASDAEALAGALQAWTRHVFQLHGVVLPSTR</sequence>
<comment type="caution">
    <text evidence="1">The sequence shown here is derived from an EMBL/GenBank/DDBJ whole genome shotgun (WGS) entry which is preliminary data.</text>
</comment>
<accession>A0A059KP91</accession>
<gene>
    <name evidence="1" type="ORF">X805_14760</name>
</gene>
<dbReference type="AlphaFoldDB" id="A0A059KP91"/>
<proteinExistence type="predicted"/>
<dbReference type="RefSeq" id="WP_139330980.1">
    <property type="nucleotide sequence ID" value="NZ_AZRA01000036.1"/>
</dbReference>
<dbReference type="EMBL" id="AZRA01000036">
    <property type="protein sequence ID" value="KDB52933.1"/>
    <property type="molecule type" value="Genomic_DNA"/>
</dbReference>
<protein>
    <submittedName>
        <fullName evidence="1">Uncharacterized protein</fullName>
    </submittedName>
</protein>
<keyword evidence="2" id="KW-1185">Reference proteome</keyword>
<dbReference type="Proteomes" id="UP000026714">
    <property type="component" value="Unassembled WGS sequence"/>
</dbReference>
<evidence type="ECO:0000313" key="2">
    <source>
        <dbReference type="Proteomes" id="UP000026714"/>
    </source>
</evidence>
<name>A0A059KP91_9BURK</name>
<organism evidence="1 2">
    <name type="scientific">Sphaerotilus natans subsp. natans DSM 6575</name>
    <dbReference type="NCBI Taxonomy" id="1286631"/>
    <lineage>
        <taxon>Bacteria</taxon>
        <taxon>Pseudomonadati</taxon>
        <taxon>Pseudomonadota</taxon>
        <taxon>Betaproteobacteria</taxon>
        <taxon>Burkholderiales</taxon>
        <taxon>Sphaerotilaceae</taxon>
        <taxon>Sphaerotilus</taxon>
    </lineage>
</organism>